<reference evidence="1" key="1">
    <citation type="journal article" date="2022" name="Plant J.">
        <title>Strategies of tolerance reflected in two North American maple genomes.</title>
        <authorList>
            <person name="McEvoy S.L."/>
            <person name="Sezen U.U."/>
            <person name="Trouern-Trend A."/>
            <person name="McMahon S.M."/>
            <person name="Schaberg P.G."/>
            <person name="Yang J."/>
            <person name="Wegrzyn J.L."/>
            <person name="Swenson N.G."/>
        </authorList>
    </citation>
    <scope>NUCLEOTIDE SEQUENCE</scope>
    <source>
        <strain evidence="1">NS2018</strain>
    </source>
</reference>
<dbReference type="Proteomes" id="UP001168877">
    <property type="component" value="Unassembled WGS sequence"/>
</dbReference>
<dbReference type="AlphaFoldDB" id="A0AA39RQF3"/>
<protein>
    <submittedName>
        <fullName evidence="1">Uncharacterized protein</fullName>
    </submittedName>
</protein>
<reference evidence="1" key="2">
    <citation type="submission" date="2023-06" db="EMBL/GenBank/DDBJ databases">
        <authorList>
            <person name="Swenson N.G."/>
            <person name="Wegrzyn J.L."/>
            <person name="Mcevoy S.L."/>
        </authorList>
    </citation>
    <scope>NUCLEOTIDE SEQUENCE</scope>
    <source>
        <strain evidence="1">NS2018</strain>
        <tissue evidence="1">Leaf</tissue>
    </source>
</reference>
<sequence>MLQMKDVNGLMGMRREIDGRLDLVVGQGDEVFDEGGSVVLGERSGHDEDEKYGDMDNGHAIDMVCVSGCVKKMKMEVGILSI</sequence>
<proteinExistence type="predicted"/>
<organism evidence="1 3">
    <name type="scientific">Acer saccharum</name>
    <name type="common">Sugar maple</name>
    <dbReference type="NCBI Taxonomy" id="4024"/>
    <lineage>
        <taxon>Eukaryota</taxon>
        <taxon>Viridiplantae</taxon>
        <taxon>Streptophyta</taxon>
        <taxon>Embryophyta</taxon>
        <taxon>Tracheophyta</taxon>
        <taxon>Spermatophyta</taxon>
        <taxon>Magnoliopsida</taxon>
        <taxon>eudicotyledons</taxon>
        <taxon>Gunneridae</taxon>
        <taxon>Pentapetalae</taxon>
        <taxon>rosids</taxon>
        <taxon>malvids</taxon>
        <taxon>Sapindales</taxon>
        <taxon>Sapindaceae</taxon>
        <taxon>Hippocastanoideae</taxon>
        <taxon>Acereae</taxon>
        <taxon>Acer</taxon>
    </lineage>
</organism>
<evidence type="ECO:0000313" key="3">
    <source>
        <dbReference type="Proteomes" id="UP001168877"/>
    </source>
</evidence>
<evidence type="ECO:0000313" key="2">
    <source>
        <dbReference type="EMBL" id="KAK0578910.1"/>
    </source>
</evidence>
<accession>A0AA39RQF3</accession>
<dbReference type="EMBL" id="JAUESC010000385">
    <property type="protein sequence ID" value="KAK0578910.1"/>
    <property type="molecule type" value="Genomic_DNA"/>
</dbReference>
<keyword evidence="3" id="KW-1185">Reference proteome</keyword>
<evidence type="ECO:0000313" key="1">
    <source>
        <dbReference type="EMBL" id="KAK0578272.1"/>
    </source>
</evidence>
<dbReference type="EMBL" id="JAUESC010000385">
    <property type="protein sequence ID" value="KAK0578272.1"/>
    <property type="molecule type" value="Genomic_DNA"/>
</dbReference>
<comment type="caution">
    <text evidence="1">The sequence shown here is derived from an EMBL/GenBank/DDBJ whole genome shotgun (WGS) entry which is preliminary data.</text>
</comment>
<gene>
    <name evidence="1" type="ORF">LWI29_007840</name>
    <name evidence="2" type="ORF">LWI29_018175</name>
</gene>
<name>A0AA39RQF3_ACESA</name>